<dbReference type="Gene3D" id="3.90.1150.140">
    <property type="match status" value="1"/>
</dbReference>
<dbReference type="InterPro" id="IPR048502">
    <property type="entry name" value="NamZ_N"/>
</dbReference>
<dbReference type="PIRSF" id="PIRSF016719">
    <property type="entry name" value="UCP016719"/>
    <property type="match status" value="1"/>
</dbReference>
<dbReference type="Proteomes" id="UP000031643">
    <property type="component" value="Chromosome"/>
</dbReference>
<dbReference type="STRING" id="1384459.GL4_2776"/>
<feature type="domain" description="Peptidoglycan beta-N-acetylmuramidase NamZ C-terminal" evidence="2">
    <location>
        <begin position="225"/>
        <end position="385"/>
    </location>
</feature>
<evidence type="ECO:0000313" key="3">
    <source>
        <dbReference type="EMBL" id="BAQ18210.1"/>
    </source>
</evidence>
<dbReference type="AlphaFoldDB" id="A0A0A8K5M3"/>
<proteinExistence type="predicted"/>
<name>A0A0A8K5M3_9HYPH</name>
<dbReference type="EMBL" id="AP014648">
    <property type="protein sequence ID" value="BAQ18210.1"/>
    <property type="molecule type" value="Genomic_DNA"/>
</dbReference>
<dbReference type="PANTHER" id="PTHR42915">
    <property type="entry name" value="HYPOTHETICAL 460 KDA PROTEIN IN FEUA-SIGW INTERGENIC REGION [PRECURSOR]"/>
    <property type="match status" value="1"/>
</dbReference>
<dbReference type="InterPro" id="IPR048503">
    <property type="entry name" value="NamZ_C"/>
</dbReference>
<gene>
    <name evidence="3" type="ORF">GL4_2776</name>
</gene>
<dbReference type="PANTHER" id="PTHR42915:SF1">
    <property type="entry name" value="PEPTIDOGLYCAN BETA-N-ACETYLMURAMIDASE NAMZ"/>
    <property type="match status" value="1"/>
</dbReference>
<organism evidence="3 4">
    <name type="scientific">Methyloceanibacter caenitepidi</name>
    <dbReference type="NCBI Taxonomy" id="1384459"/>
    <lineage>
        <taxon>Bacteria</taxon>
        <taxon>Pseudomonadati</taxon>
        <taxon>Pseudomonadota</taxon>
        <taxon>Alphaproteobacteria</taxon>
        <taxon>Hyphomicrobiales</taxon>
        <taxon>Hyphomicrobiaceae</taxon>
        <taxon>Methyloceanibacter</taxon>
    </lineage>
</organism>
<dbReference type="GO" id="GO:0033922">
    <property type="term" value="F:peptidoglycan beta-N-acetylmuramidase activity"/>
    <property type="evidence" value="ECO:0007669"/>
    <property type="project" value="InterPro"/>
</dbReference>
<keyword evidence="4" id="KW-1185">Reference proteome</keyword>
<accession>A0A0A8K5M3</accession>
<evidence type="ECO:0000259" key="1">
    <source>
        <dbReference type="Pfam" id="PF07075"/>
    </source>
</evidence>
<dbReference type="KEGG" id="mcg:GL4_2776"/>
<feature type="domain" description="Peptidoglycan beta-N-acetylmuramidase NamZ N-terminal" evidence="1">
    <location>
        <begin position="19"/>
        <end position="221"/>
    </location>
</feature>
<dbReference type="Pfam" id="PF20732">
    <property type="entry name" value="NamZ_C"/>
    <property type="match status" value="1"/>
</dbReference>
<sequence>MLLGSERLLSSDRLNGLKVGILANPASVDHDYRHIVDQLAASEAFELAAIFGPQHGFNSDLQDNMIETPHATDPKRGVPIFSLYSETREPTEDMLDLIDVLVIDLQDVGARIYTFIYTMANCLRAAAKTGTPVIVCDRPNPIGGVAVAGPMLEPGYESFVGQFPIPMRHGMTVAELANLFNEHFEIGAPLETVTMEGWTRTDYFDDTDVPWIMPSPNMPTLTTAIVYPGTVLFEGTMVSEGRGTTRPFELIGAPYLDAEALAARMNAHNLSGVYFRPVVFEPTFQKHAKTPCGGCQLHVTEREAFEPVIAGAALIRECYGLAPERFAWREGPYEYEHDKMPIDILAGSPELREQVEAQAAVTDIAESWTAGVAEFSALRLPYLLY</sequence>
<dbReference type="HOGENOM" id="CLU_033227_1_0_5"/>
<dbReference type="InterPro" id="IPR008302">
    <property type="entry name" value="NamZ"/>
</dbReference>
<dbReference type="Gene3D" id="3.40.50.12170">
    <property type="entry name" value="Uncharacterised protein PF07075, DUF1343"/>
    <property type="match status" value="1"/>
</dbReference>
<evidence type="ECO:0000259" key="2">
    <source>
        <dbReference type="Pfam" id="PF20732"/>
    </source>
</evidence>
<dbReference type="OrthoDB" id="9801061at2"/>
<dbReference type="Pfam" id="PF07075">
    <property type="entry name" value="NamZ_N"/>
    <property type="match status" value="1"/>
</dbReference>
<evidence type="ECO:0000313" key="4">
    <source>
        <dbReference type="Proteomes" id="UP000031643"/>
    </source>
</evidence>
<protein>
    <submittedName>
        <fullName evidence="3">Alternate gene name: yzbB</fullName>
    </submittedName>
</protein>
<dbReference type="RefSeq" id="WP_045368267.1">
    <property type="nucleotide sequence ID" value="NZ_AP014648.1"/>
</dbReference>
<reference evidence="3 4" key="1">
    <citation type="submission" date="2014-09" db="EMBL/GenBank/DDBJ databases">
        <title>Genome sequencing of Methyloceanibacter caenitepidi Gela4.</title>
        <authorList>
            <person name="Takeuchi M."/>
            <person name="Susumu S."/>
            <person name="Kamagata Y."/>
            <person name="Oshima K."/>
            <person name="Hattori M."/>
            <person name="Iwasaki W."/>
        </authorList>
    </citation>
    <scope>NUCLEOTIDE SEQUENCE [LARGE SCALE GENOMIC DNA]</scope>
    <source>
        <strain evidence="3 4">Gela4</strain>
    </source>
</reference>